<evidence type="ECO:0000313" key="1">
    <source>
        <dbReference type="EMBL" id="KAH6830091.1"/>
    </source>
</evidence>
<keyword evidence="2" id="KW-1185">Reference proteome</keyword>
<evidence type="ECO:0000313" key="2">
    <source>
        <dbReference type="Proteomes" id="UP001190926"/>
    </source>
</evidence>
<protein>
    <submittedName>
        <fullName evidence="1">Uncharacterized protein</fullName>
    </submittedName>
</protein>
<name>A0AAD4JB05_PERFH</name>
<proteinExistence type="predicted"/>
<gene>
    <name evidence="1" type="ORF">C2S53_010629</name>
</gene>
<dbReference type="EMBL" id="SDAM02000101">
    <property type="protein sequence ID" value="KAH6830091.1"/>
    <property type="molecule type" value="Genomic_DNA"/>
</dbReference>
<reference evidence="1 2" key="1">
    <citation type="journal article" date="2021" name="Nat. Commun.">
        <title>Incipient diploidization of the medicinal plant Perilla within 10,000 years.</title>
        <authorList>
            <person name="Zhang Y."/>
            <person name="Shen Q."/>
            <person name="Leng L."/>
            <person name="Zhang D."/>
            <person name="Chen S."/>
            <person name="Shi Y."/>
            <person name="Ning Z."/>
            <person name="Chen S."/>
        </authorList>
    </citation>
    <scope>NUCLEOTIDE SEQUENCE [LARGE SCALE GENOMIC DNA]</scope>
    <source>
        <strain evidence="2">cv. PC099</strain>
    </source>
</reference>
<sequence length="121" mass="13888">MSTEQTNNVAAATTMRIGAFNVHVNHADKPEKFNGLNFKRWQQKMLFYLTTLNLARFLGKDAPTLGENVDAQAVTALDAWKHSDFLCRNYVMNCLMDTQYNVYSSIKTADKLLIFIEFMRV</sequence>
<dbReference type="Proteomes" id="UP001190926">
    <property type="component" value="Unassembled WGS sequence"/>
</dbReference>
<accession>A0AAD4JB05</accession>
<organism evidence="1 2">
    <name type="scientific">Perilla frutescens var. hirtella</name>
    <name type="common">Perilla citriodora</name>
    <name type="synonym">Perilla setoyensis</name>
    <dbReference type="NCBI Taxonomy" id="608512"/>
    <lineage>
        <taxon>Eukaryota</taxon>
        <taxon>Viridiplantae</taxon>
        <taxon>Streptophyta</taxon>
        <taxon>Embryophyta</taxon>
        <taxon>Tracheophyta</taxon>
        <taxon>Spermatophyta</taxon>
        <taxon>Magnoliopsida</taxon>
        <taxon>eudicotyledons</taxon>
        <taxon>Gunneridae</taxon>
        <taxon>Pentapetalae</taxon>
        <taxon>asterids</taxon>
        <taxon>lamiids</taxon>
        <taxon>Lamiales</taxon>
        <taxon>Lamiaceae</taxon>
        <taxon>Nepetoideae</taxon>
        <taxon>Elsholtzieae</taxon>
        <taxon>Perilla</taxon>
    </lineage>
</organism>
<comment type="caution">
    <text evidence="1">The sequence shown here is derived from an EMBL/GenBank/DDBJ whole genome shotgun (WGS) entry which is preliminary data.</text>
</comment>
<dbReference type="AlphaFoldDB" id="A0AAD4JB05"/>